<dbReference type="EMBL" id="OMKW01000004">
    <property type="protein sequence ID" value="SPF30597.1"/>
    <property type="molecule type" value="Genomic_DNA"/>
</dbReference>
<dbReference type="InterPro" id="IPR010221">
    <property type="entry name" value="VCBS_dom"/>
</dbReference>
<evidence type="ECO:0000313" key="4">
    <source>
        <dbReference type="Proteomes" id="UP000244932"/>
    </source>
</evidence>
<dbReference type="InterPro" id="IPR040853">
    <property type="entry name" value="RapA2_cadherin-like"/>
</dbReference>
<feature type="compositionally biased region" description="Low complexity" evidence="1">
    <location>
        <begin position="403"/>
        <end position="419"/>
    </location>
</feature>
<protein>
    <recommendedName>
        <fullName evidence="2">Cadherin domain-containing protein</fullName>
    </recommendedName>
</protein>
<dbReference type="NCBIfam" id="TIGR01965">
    <property type="entry name" value="VCBS_repeat"/>
    <property type="match status" value="4"/>
</dbReference>
<sequence>MGYKWNSFSVIDEKQIGDGNVNVGDSFVYGGAHAEMYVYDNDRGLAGDRGRGNNEKGSDYQPGWIHQDGEWIQGGNMYWEGYFTMRGSDGRTYYMIEIEGTCLDNSQDYFAFYGAVPPQGVTLTAQCYYGDCGSLSYACLDGGEIGSTPVSPEAANDFLAVQQGEGVDGADINILLNDDSNTGEALVVKEVDGSASVVGVWVDLDDGGRIMIAADGSVDFDAAGDFDSLGEGETATVSIDYTVINSDGLEDTATLTIEVTGVNDAPVAVDQAVRTDEDSAVSGNVLTGAFDVDGDAVSLDGLSIGAIGEEIAVTTASGYTGTIVVNADGTFTFTPGPDADDMETGEIDTFTFEFTVKSQNGTKEVATTRTIDFETAAGTATQSGGPGNPGNDKPVGNAGENPNGTGQAGNSGAQGNSNGFAIDPVTTTGGGELNAGDVITTQIEGVTISVCANGKGGRYDEAMIFDSESPTGGDWDLATSTQGNILIISEDGHSHDPDDNAKGGEIHFTFDEPTDVDSLTLIDNEEGTWIGFYDAHWNQIGSKWVGGTGDNSVNKVSFDGVNSDDVKHMLVVLKGSGAIDDLVISDTEEVPDYLYDTATVTVTIEGVSDNTAPIVEAQTAITDENTTVFGDLLDGATDAEGDDITVVSTEFGAPGSYSVTTDGGNTGTLTVTADGMFSFAPDGVDLDLGETDTITFSFTASDGELTSSATATVTITGLNAAPTVANQALSVNEANAAGLSATVSGGLLDGAADADGDVISLASVDVGAIGSTVSVTTTNGGTGDLTINADGTFTFVSTSDGLNTGDEDTLVINFTGESSGGTTVQSASGQVVITINGVNVDPVAVDVAVSGNEADFAGNASAIEGNLLADAFDADGDAISVVATSLGTVGETVSVTTIGGNTGELTINADGSFSFLSTDNSLDLGETDTIVFTYTAGSPDGDATRTDTAQATITINGLNVAPTVENQAVSVNEANDQGQLAEVSGSLLAGAADLDGEAVSLQSVSVGTIGSTVAVTTDGGNTGELTVNADGTFTFVSTSDNLDLGETDTLTIDFVGVSTGGVTEQTAGAQAVITINGVNVAPVSVGQSYVISEVNNSGINPTEASGNLLDGATDADGDAVSLSGVTAGGVAVAIGVATLIDTAEGAQVELLVQANGDFTVTALDDSMDIAESDSVSFQFTVESTGGTTVQQSNTSEVNISILGVNVKPVAGPVAVAVSEQNDQGEASSVTGNLLAEASDADGDAVSLASFSVAGVEGTFGEAIAVDTASGGTGTLVVNADGTFEYTSTSTGLDQGEPDSFDFDFTVQSSGGFITQTASSSATVNISGVNVAPVAINQAYTIDEDATAVEALLVGATDADGDAVSFVSANNADTGAAFNITTLSFLPQPNPVTTDGGFSGTLLVSPTGGITFIPGQDLIDALNDGDTDSFTFNYTVASNGGVVTQQSQASATITINGITPNQAPIAEMQTVTIFEDEVASGDLSLVTSDADGDALNYTLIDGNAFTAGQPITLTSDTNGWDGELTVNADGTYSFTPGDSFLGLDDGQSEEVSFTYTVSDGDLTASNTVTITVDGKDDDTGGPVVDPDDGADVNVIYLFSASASMFTPTFDCDDDGTADTSYFSAAAKEANELQANIDMIYGGFTGQTVDDDYYSYGDFAVEASGTDGMSQLAGAGDLAAALQTISLDTTKETRIYIFTDNVEDALAADAAAQGIVDAFAAAGTALSIDGVAIGIQETLQLSQTVDDLELIDTDAPAGGIGIGIGGGLGGGGLGIGIDLTVTSDYVDIIAHCDDDYSEDETNQVIEDIFSVS</sequence>
<dbReference type="OrthoDB" id="7667870at2"/>
<dbReference type="Pfam" id="PF17963">
    <property type="entry name" value="Big_9"/>
    <property type="match status" value="1"/>
</dbReference>
<gene>
    <name evidence="3" type="ORF">POI8812_02937</name>
</gene>
<evidence type="ECO:0000313" key="3">
    <source>
        <dbReference type="EMBL" id="SPF30597.1"/>
    </source>
</evidence>
<dbReference type="PROSITE" id="PS50268">
    <property type="entry name" value="CADHERIN_2"/>
    <property type="match status" value="1"/>
</dbReference>
<dbReference type="GO" id="GO:0007156">
    <property type="term" value="P:homophilic cell adhesion via plasma membrane adhesion molecules"/>
    <property type="evidence" value="ECO:0007669"/>
    <property type="project" value="InterPro"/>
</dbReference>
<dbReference type="GO" id="GO:0005509">
    <property type="term" value="F:calcium ion binding"/>
    <property type="evidence" value="ECO:0007669"/>
    <property type="project" value="InterPro"/>
</dbReference>
<accession>A0A2R8AEC5</accession>
<feature type="region of interest" description="Disordered" evidence="1">
    <location>
        <begin position="377"/>
        <end position="433"/>
    </location>
</feature>
<dbReference type="Pfam" id="PF17803">
    <property type="entry name" value="Cadherin_4"/>
    <property type="match status" value="8"/>
</dbReference>
<dbReference type="GO" id="GO:0016020">
    <property type="term" value="C:membrane"/>
    <property type="evidence" value="ECO:0007669"/>
    <property type="project" value="InterPro"/>
</dbReference>
<proteinExistence type="predicted"/>
<reference evidence="3 4" key="1">
    <citation type="submission" date="2018-03" db="EMBL/GenBank/DDBJ databases">
        <authorList>
            <person name="Keele B.F."/>
        </authorList>
    </citation>
    <scope>NUCLEOTIDE SEQUENCE [LARGE SCALE GENOMIC DNA]</scope>
    <source>
        <strain evidence="3 4">CeCT 8812</strain>
    </source>
</reference>
<evidence type="ECO:0000256" key="1">
    <source>
        <dbReference type="SAM" id="MobiDB-lite"/>
    </source>
</evidence>
<organism evidence="3 4">
    <name type="scientific">Pontivivens insulae</name>
    <dbReference type="NCBI Taxonomy" id="1639689"/>
    <lineage>
        <taxon>Bacteria</taxon>
        <taxon>Pseudomonadati</taxon>
        <taxon>Pseudomonadota</taxon>
        <taxon>Alphaproteobacteria</taxon>
        <taxon>Rhodobacterales</taxon>
        <taxon>Paracoccaceae</taxon>
        <taxon>Pontivivens</taxon>
    </lineage>
</organism>
<dbReference type="InterPro" id="IPR002126">
    <property type="entry name" value="Cadherin-like_dom"/>
</dbReference>
<name>A0A2R8AEC5_9RHOB</name>
<evidence type="ECO:0000259" key="2">
    <source>
        <dbReference type="PROSITE" id="PS50268"/>
    </source>
</evidence>
<feature type="domain" description="Cadherin" evidence="2">
    <location>
        <begin position="1464"/>
        <end position="1583"/>
    </location>
</feature>
<dbReference type="RefSeq" id="WP_108783321.1">
    <property type="nucleotide sequence ID" value="NZ_OMKW01000004.1"/>
</dbReference>
<keyword evidence="4" id="KW-1185">Reference proteome</keyword>
<dbReference type="Proteomes" id="UP000244932">
    <property type="component" value="Unassembled WGS sequence"/>
</dbReference>